<dbReference type="Proteomes" id="UP001209540">
    <property type="component" value="Unassembled WGS sequence"/>
</dbReference>
<evidence type="ECO:0000313" key="3">
    <source>
        <dbReference type="EMBL" id="KAI9244273.1"/>
    </source>
</evidence>
<keyword evidence="1" id="KW-0812">Transmembrane</keyword>
<dbReference type="Pfam" id="PF20584">
    <property type="entry name" value="DUF6787"/>
    <property type="match status" value="1"/>
</dbReference>
<sequence>MATDEEANLLTEQYQQSPSTSEKLWTIFIWTWRFLIFGITGSSSVAVTKSIMHHVLGLSTPDNWIYFIVFFILELFVYTIMIITIGTCLGQWRFFCMVAFKMWGWILPIQLRQSLSFRLQAN</sequence>
<protein>
    <recommendedName>
        <fullName evidence="2">DUF6787 domain-containing protein</fullName>
    </recommendedName>
</protein>
<name>A0AAD5JLT9_9FUNG</name>
<dbReference type="AlphaFoldDB" id="A0AAD5JLT9"/>
<reference evidence="3" key="2">
    <citation type="submission" date="2023-02" db="EMBL/GenBank/DDBJ databases">
        <authorList>
            <consortium name="DOE Joint Genome Institute"/>
            <person name="Mondo S.J."/>
            <person name="Chang Y."/>
            <person name="Wang Y."/>
            <person name="Ahrendt S."/>
            <person name="Andreopoulos W."/>
            <person name="Barry K."/>
            <person name="Beard J."/>
            <person name="Benny G.L."/>
            <person name="Blankenship S."/>
            <person name="Bonito G."/>
            <person name="Cuomo C."/>
            <person name="Desiro A."/>
            <person name="Gervers K.A."/>
            <person name="Hundley H."/>
            <person name="Kuo A."/>
            <person name="LaButti K."/>
            <person name="Lang B.F."/>
            <person name="Lipzen A."/>
            <person name="O'Donnell K."/>
            <person name="Pangilinan J."/>
            <person name="Reynolds N."/>
            <person name="Sandor L."/>
            <person name="Smith M.W."/>
            <person name="Tsang A."/>
            <person name="Grigoriev I.V."/>
            <person name="Stajich J.E."/>
            <person name="Spatafora J.W."/>
        </authorList>
    </citation>
    <scope>NUCLEOTIDE SEQUENCE</scope>
    <source>
        <strain evidence="3">RSA 2281</strain>
    </source>
</reference>
<gene>
    <name evidence="3" type="ORF">BDA99DRAFT_529216</name>
</gene>
<keyword evidence="1" id="KW-1133">Transmembrane helix</keyword>
<proteinExistence type="predicted"/>
<evidence type="ECO:0000259" key="2">
    <source>
        <dbReference type="Pfam" id="PF20584"/>
    </source>
</evidence>
<reference evidence="3" key="1">
    <citation type="journal article" date="2022" name="IScience">
        <title>Evolution of zygomycete secretomes and the origins of terrestrial fungal ecologies.</title>
        <authorList>
            <person name="Chang Y."/>
            <person name="Wang Y."/>
            <person name="Mondo S."/>
            <person name="Ahrendt S."/>
            <person name="Andreopoulos W."/>
            <person name="Barry K."/>
            <person name="Beard J."/>
            <person name="Benny G.L."/>
            <person name="Blankenship S."/>
            <person name="Bonito G."/>
            <person name="Cuomo C."/>
            <person name="Desiro A."/>
            <person name="Gervers K.A."/>
            <person name="Hundley H."/>
            <person name="Kuo A."/>
            <person name="LaButti K."/>
            <person name="Lang B.F."/>
            <person name="Lipzen A."/>
            <person name="O'Donnell K."/>
            <person name="Pangilinan J."/>
            <person name="Reynolds N."/>
            <person name="Sandor L."/>
            <person name="Smith M.E."/>
            <person name="Tsang A."/>
            <person name="Grigoriev I.V."/>
            <person name="Stajich J.E."/>
            <person name="Spatafora J.W."/>
        </authorList>
    </citation>
    <scope>NUCLEOTIDE SEQUENCE</scope>
    <source>
        <strain evidence="3">RSA 2281</strain>
    </source>
</reference>
<feature type="transmembrane region" description="Helical" evidence="1">
    <location>
        <begin position="64"/>
        <end position="86"/>
    </location>
</feature>
<dbReference type="InterPro" id="IPR046714">
    <property type="entry name" value="DUF6787"/>
</dbReference>
<comment type="caution">
    <text evidence="3">The sequence shown here is derived from an EMBL/GenBank/DDBJ whole genome shotgun (WGS) entry which is preliminary data.</text>
</comment>
<organism evidence="3 4">
    <name type="scientific">Phascolomyces articulosus</name>
    <dbReference type="NCBI Taxonomy" id="60185"/>
    <lineage>
        <taxon>Eukaryota</taxon>
        <taxon>Fungi</taxon>
        <taxon>Fungi incertae sedis</taxon>
        <taxon>Mucoromycota</taxon>
        <taxon>Mucoromycotina</taxon>
        <taxon>Mucoromycetes</taxon>
        <taxon>Mucorales</taxon>
        <taxon>Lichtheimiaceae</taxon>
        <taxon>Phascolomyces</taxon>
    </lineage>
</organism>
<evidence type="ECO:0000313" key="4">
    <source>
        <dbReference type="Proteomes" id="UP001209540"/>
    </source>
</evidence>
<feature type="domain" description="DUF6787" evidence="2">
    <location>
        <begin position="34"/>
        <end position="106"/>
    </location>
</feature>
<evidence type="ECO:0000256" key="1">
    <source>
        <dbReference type="SAM" id="Phobius"/>
    </source>
</evidence>
<dbReference type="EMBL" id="JAIXMP010000061">
    <property type="protein sequence ID" value="KAI9244273.1"/>
    <property type="molecule type" value="Genomic_DNA"/>
</dbReference>
<feature type="transmembrane region" description="Helical" evidence="1">
    <location>
        <begin position="92"/>
        <end position="111"/>
    </location>
</feature>
<accession>A0AAD5JLT9</accession>
<keyword evidence="4" id="KW-1185">Reference proteome</keyword>
<feature type="transmembrane region" description="Helical" evidence="1">
    <location>
        <begin position="27"/>
        <end position="52"/>
    </location>
</feature>
<keyword evidence="1" id="KW-0472">Membrane</keyword>